<dbReference type="AlphaFoldDB" id="A0A9Y2B6G7"/>
<evidence type="ECO:0000256" key="1">
    <source>
        <dbReference type="ARBA" id="ARBA00004442"/>
    </source>
</evidence>
<dbReference type="InterPro" id="IPR034746">
    <property type="entry name" value="POTRA"/>
</dbReference>
<keyword evidence="6" id="KW-0653">Protein transport</keyword>
<dbReference type="Proteomes" id="UP001231445">
    <property type="component" value="Chromosome"/>
</dbReference>
<keyword evidence="11" id="KW-1185">Reference proteome</keyword>
<reference evidence="10 11" key="1">
    <citation type="submission" date="2023-06" db="EMBL/GenBank/DDBJ databases">
        <title>Altererythrobacter rubellus NBRC 112769 genome.</title>
        <authorList>
            <person name="Zhang K."/>
        </authorList>
    </citation>
    <scope>NUCLEOTIDE SEQUENCE [LARGE SCALE GENOMIC DNA]</scope>
    <source>
        <strain evidence="10 11">NBRC 112769</strain>
    </source>
</reference>
<comment type="subcellular location">
    <subcellularLocation>
        <location evidence="1">Cell outer membrane</location>
    </subcellularLocation>
</comment>
<keyword evidence="8" id="KW-0998">Cell outer membrane</keyword>
<dbReference type="GO" id="GO:0009279">
    <property type="term" value="C:cell outer membrane"/>
    <property type="evidence" value="ECO:0007669"/>
    <property type="project" value="UniProtKB-SubCell"/>
</dbReference>
<name>A0A9Y2B6G7_9SPHN</name>
<dbReference type="Gene3D" id="3.10.20.310">
    <property type="entry name" value="membrane protein fhac"/>
    <property type="match status" value="1"/>
</dbReference>
<dbReference type="Pfam" id="PF08479">
    <property type="entry name" value="POTRA_2"/>
    <property type="match status" value="1"/>
</dbReference>
<dbReference type="GO" id="GO:0046819">
    <property type="term" value="P:protein secretion by the type V secretion system"/>
    <property type="evidence" value="ECO:0007669"/>
    <property type="project" value="TreeGrafter"/>
</dbReference>
<evidence type="ECO:0000256" key="7">
    <source>
        <dbReference type="ARBA" id="ARBA00023136"/>
    </source>
</evidence>
<evidence type="ECO:0000256" key="2">
    <source>
        <dbReference type="ARBA" id="ARBA00009055"/>
    </source>
</evidence>
<dbReference type="InterPro" id="IPR013686">
    <property type="entry name" value="Polypept-transport_assoc_ShlB"/>
</dbReference>
<keyword evidence="4" id="KW-1134">Transmembrane beta strand</keyword>
<keyword evidence="3" id="KW-0813">Transport</keyword>
<evidence type="ECO:0000313" key="11">
    <source>
        <dbReference type="Proteomes" id="UP001231445"/>
    </source>
</evidence>
<protein>
    <submittedName>
        <fullName evidence="10">ShlB/FhaC/HecB family hemolysin secretion/activation protein</fullName>
    </submittedName>
</protein>
<dbReference type="PANTHER" id="PTHR34597:SF6">
    <property type="entry name" value="BLR6126 PROTEIN"/>
    <property type="match status" value="1"/>
</dbReference>
<dbReference type="InterPro" id="IPR051544">
    <property type="entry name" value="TPS_OM_transporter"/>
</dbReference>
<feature type="domain" description="POTRA" evidence="9">
    <location>
        <begin position="76"/>
        <end position="151"/>
    </location>
</feature>
<dbReference type="GO" id="GO:0098046">
    <property type="term" value="C:type V protein secretion system complex"/>
    <property type="evidence" value="ECO:0007669"/>
    <property type="project" value="TreeGrafter"/>
</dbReference>
<dbReference type="InterPro" id="IPR005565">
    <property type="entry name" value="Hemolysn_activator_HlyB_C"/>
</dbReference>
<evidence type="ECO:0000256" key="3">
    <source>
        <dbReference type="ARBA" id="ARBA00022448"/>
    </source>
</evidence>
<evidence type="ECO:0000313" key="10">
    <source>
        <dbReference type="EMBL" id="WIW94821.1"/>
    </source>
</evidence>
<dbReference type="PROSITE" id="PS51779">
    <property type="entry name" value="POTRA"/>
    <property type="match status" value="1"/>
</dbReference>
<evidence type="ECO:0000256" key="6">
    <source>
        <dbReference type="ARBA" id="ARBA00022927"/>
    </source>
</evidence>
<gene>
    <name evidence="10" type="ORF">QQX03_07495</name>
</gene>
<dbReference type="KEGG" id="arue:QQX03_07495"/>
<dbReference type="RefSeq" id="WP_285975137.1">
    <property type="nucleotide sequence ID" value="NZ_CP127221.1"/>
</dbReference>
<evidence type="ECO:0000259" key="9">
    <source>
        <dbReference type="PROSITE" id="PS51779"/>
    </source>
</evidence>
<dbReference type="GO" id="GO:0008320">
    <property type="term" value="F:protein transmembrane transporter activity"/>
    <property type="evidence" value="ECO:0007669"/>
    <property type="project" value="TreeGrafter"/>
</dbReference>
<accession>A0A9Y2B6G7</accession>
<dbReference type="Pfam" id="PF03865">
    <property type="entry name" value="ShlB"/>
    <property type="match status" value="1"/>
</dbReference>
<comment type="similarity">
    <text evidence="2">Belongs to the TPS (TC 1.B.20) family.</text>
</comment>
<organism evidence="10 11">
    <name type="scientific">Altererythrobacter rubellus</name>
    <dbReference type="NCBI Taxonomy" id="2173831"/>
    <lineage>
        <taxon>Bacteria</taxon>
        <taxon>Pseudomonadati</taxon>
        <taxon>Pseudomonadota</taxon>
        <taxon>Alphaproteobacteria</taxon>
        <taxon>Sphingomonadales</taxon>
        <taxon>Erythrobacteraceae</taxon>
        <taxon>Altererythrobacter</taxon>
    </lineage>
</organism>
<keyword evidence="5" id="KW-0812">Transmembrane</keyword>
<keyword evidence="7" id="KW-0472">Membrane</keyword>
<evidence type="ECO:0000256" key="8">
    <source>
        <dbReference type="ARBA" id="ARBA00023237"/>
    </source>
</evidence>
<dbReference type="EMBL" id="CP127221">
    <property type="protein sequence ID" value="WIW94821.1"/>
    <property type="molecule type" value="Genomic_DNA"/>
</dbReference>
<sequence>MINFEKISRSSFLMAAPFSLMIGVPAFGQSVVIPPSADISRLRLPPPDLPTQEDYDVTIRNPEESVVPKDVSSLDFLVSKVRVNGATYFSADQINEIFSSIEGRRVRLEELREYANQLQELYANEGFLLTRVILPPQTIEDGIVTVEVVEGFLDNIAVDDSAALGGNLAKAALSEMVGAKPLNIRELDGKLLILNDTPGVSVKTLLRPGSESGAAEMAITTSRPSNQGFFSVSNTGSDAIGPVIYSVGYTVNSPFGHPAALDLSLSSAGHTLEELLAVSSRYAFPVGPDGNILYLGGLAARARPGGEAAELEVASSSYSVEARLRSPLLRNRSTAIYLETAVTFASTRVEALDTVITRDKIVSGQIGLRGQHQSDLGQTALQFVATGGIPAFGALDQSNPTPSVVDFESKFLKFDWQFDHLFPPSRSMSFLFRASGQWSDDRLLAGEQLAFGGPQLGRGYAPSSLTGDRGFGLLGELRLDFPDVYEAGVIANLQAYSFGDWAKTKLLAGEGVQAEKQSLLSYGFGLRAVVAERALLDLQFASDGRELAGIKRRPARLNLSLVQVL</sequence>
<evidence type="ECO:0000256" key="5">
    <source>
        <dbReference type="ARBA" id="ARBA00022692"/>
    </source>
</evidence>
<dbReference type="PANTHER" id="PTHR34597">
    <property type="entry name" value="SLR1661 PROTEIN"/>
    <property type="match status" value="1"/>
</dbReference>
<dbReference type="Gene3D" id="2.40.160.50">
    <property type="entry name" value="membrane protein fhac: a member of the omp85/tpsb transporter family"/>
    <property type="match status" value="1"/>
</dbReference>
<proteinExistence type="inferred from homology"/>
<evidence type="ECO:0000256" key="4">
    <source>
        <dbReference type="ARBA" id="ARBA00022452"/>
    </source>
</evidence>